<dbReference type="SUPFAM" id="SSF51905">
    <property type="entry name" value="FAD/NAD(P)-binding domain"/>
    <property type="match status" value="1"/>
</dbReference>
<keyword evidence="3" id="KW-0274">FAD</keyword>
<dbReference type="InterPro" id="IPR050493">
    <property type="entry name" value="FAD-dep_Monooxygenase_BioMet"/>
</dbReference>
<keyword evidence="9" id="KW-1185">Reference proteome</keyword>
<name>A0A9P6VKQ7_9HELO</name>
<dbReference type="Proteomes" id="UP000785200">
    <property type="component" value="Unassembled WGS sequence"/>
</dbReference>
<dbReference type="PRINTS" id="PR00420">
    <property type="entry name" value="RNGMNOXGNASE"/>
</dbReference>
<dbReference type="EMBL" id="VNKQ01000007">
    <property type="protein sequence ID" value="KAG0649790.1"/>
    <property type="molecule type" value="Genomic_DNA"/>
</dbReference>
<evidence type="ECO:0000256" key="1">
    <source>
        <dbReference type="ARBA" id="ARBA00007992"/>
    </source>
</evidence>
<sequence length="424" mass="47049">MLKLNVIIVGAGISGLSTAIALQRKGHIVTVLERHPGYQALGGPVSIGANGSRVLIEYGMEEILARKNARLNSPMLMRRYDNGEVLSSRAASQSKTDYGFPSWTFARYRLQETLAQTAAERGVKILFEKTVVSVDLENPSVTLKDGEVFETDLIVGADGIRSAVRDAVGGSTVKSFSPMTAYNIDIPRSILKEDSSLSHLLVQSNYWLGPQQIVVALNMPDLDDRFNVCLICEGRSGTEGEWYELGDLNKVRTQYAGFDPVVRRLLEVAEPENLDQNTAEPLIIQCYIWRLSEMPHMEKWVSDSGRVVIIGDAVHAMLPYTGNGANQCIEDSASLAICLEKARTFSDLPKVLKAFEQIRKPRIEWFIRKGREFLRCGICPMAMSKSKETGFSGGGHGQLRISRNGTMEADEERQTERKLMDMLA</sequence>
<keyword evidence="5" id="KW-0503">Monooxygenase</keyword>
<feature type="domain" description="FAD-binding" evidence="7">
    <location>
        <begin position="4"/>
        <end position="364"/>
    </location>
</feature>
<dbReference type="OrthoDB" id="16820at2759"/>
<dbReference type="InterPro" id="IPR036188">
    <property type="entry name" value="FAD/NAD-bd_sf"/>
</dbReference>
<evidence type="ECO:0000259" key="7">
    <source>
        <dbReference type="Pfam" id="PF01494"/>
    </source>
</evidence>
<dbReference type="PANTHER" id="PTHR13789:SF309">
    <property type="entry name" value="PUTATIVE (AFU_ORTHOLOGUE AFUA_6G14510)-RELATED"/>
    <property type="match status" value="1"/>
</dbReference>
<evidence type="ECO:0000313" key="8">
    <source>
        <dbReference type="EMBL" id="KAG0649790.1"/>
    </source>
</evidence>
<keyword evidence="4" id="KW-0560">Oxidoreductase</keyword>
<reference evidence="8" key="1">
    <citation type="submission" date="2019-07" db="EMBL/GenBank/DDBJ databases">
        <title>Hyphodiscus hymeniophilus genome sequencing and assembly.</title>
        <authorList>
            <person name="Kramer G."/>
            <person name="Nodwell J."/>
        </authorList>
    </citation>
    <scope>NUCLEOTIDE SEQUENCE</scope>
    <source>
        <strain evidence="8">ATCC 34498</strain>
    </source>
</reference>
<dbReference type="PANTHER" id="PTHR13789">
    <property type="entry name" value="MONOOXYGENASE"/>
    <property type="match status" value="1"/>
</dbReference>
<evidence type="ECO:0000256" key="4">
    <source>
        <dbReference type="ARBA" id="ARBA00023002"/>
    </source>
</evidence>
<evidence type="ECO:0000256" key="3">
    <source>
        <dbReference type="ARBA" id="ARBA00022827"/>
    </source>
</evidence>
<dbReference type="Pfam" id="PF01494">
    <property type="entry name" value="FAD_binding_3"/>
    <property type="match status" value="1"/>
</dbReference>
<accession>A0A9P6VKQ7</accession>
<evidence type="ECO:0000256" key="2">
    <source>
        <dbReference type="ARBA" id="ARBA00022630"/>
    </source>
</evidence>
<feature type="region of interest" description="Disordered" evidence="6">
    <location>
        <begin position="389"/>
        <end position="424"/>
    </location>
</feature>
<organism evidence="8 9">
    <name type="scientific">Hyphodiscus hymeniophilus</name>
    <dbReference type="NCBI Taxonomy" id="353542"/>
    <lineage>
        <taxon>Eukaryota</taxon>
        <taxon>Fungi</taxon>
        <taxon>Dikarya</taxon>
        <taxon>Ascomycota</taxon>
        <taxon>Pezizomycotina</taxon>
        <taxon>Leotiomycetes</taxon>
        <taxon>Helotiales</taxon>
        <taxon>Hyphodiscaceae</taxon>
        <taxon>Hyphodiscus</taxon>
    </lineage>
</organism>
<comment type="similarity">
    <text evidence="1">Belongs to the paxM FAD-dependent monooxygenase family.</text>
</comment>
<gene>
    <name evidence="8" type="ORF">D0Z07_3840</name>
</gene>
<dbReference type="GO" id="GO:0004497">
    <property type="term" value="F:monooxygenase activity"/>
    <property type="evidence" value="ECO:0007669"/>
    <property type="project" value="UniProtKB-KW"/>
</dbReference>
<dbReference type="Gene3D" id="3.50.50.60">
    <property type="entry name" value="FAD/NAD(P)-binding domain"/>
    <property type="match status" value="1"/>
</dbReference>
<dbReference type="GO" id="GO:0071949">
    <property type="term" value="F:FAD binding"/>
    <property type="evidence" value="ECO:0007669"/>
    <property type="project" value="InterPro"/>
</dbReference>
<keyword evidence="2" id="KW-0285">Flavoprotein</keyword>
<evidence type="ECO:0000313" key="9">
    <source>
        <dbReference type="Proteomes" id="UP000785200"/>
    </source>
</evidence>
<protein>
    <submittedName>
        <fullName evidence="8">Salicylate 1-monooxygenase</fullName>
    </submittedName>
</protein>
<feature type="compositionally biased region" description="Basic and acidic residues" evidence="6">
    <location>
        <begin position="412"/>
        <end position="424"/>
    </location>
</feature>
<evidence type="ECO:0000256" key="5">
    <source>
        <dbReference type="ARBA" id="ARBA00023033"/>
    </source>
</evidence>
<dbReference type="AlphaFoldDB" id="A0A9P6VKQ7"/>
<dbReference type="InterPro" id="IPR002938">
    <property type="entry name" value="FAD-bd"/>
</dbReference>
<proteinExistence type="inferred from homology"/>
<comment type="caution">
    <text evidence="8">The sequence shown here is derived from an EMBL/GenBank/DDBJ whole genome shotgun (WGS) entry which is preliminary data.</text>
</comment>
<evidence type="ECO:0000256" key="6">
    <source>
        <dbReference type="SAM" id="MobiDB-lite"/>
    </source>
</evidence>